<feature type="transmembrane region" description="Helical" evidence="1">
    <location>
        <begin position="266"/>
        <end position="290"/>
    </location>
</feature>
<comment type="caution">
    <text evidence="3">The sequence shown here is derived from an EMBL/GenBank/DDBJ whole genome shotgun (WGS) entry which is preliminary data.</text>
</comment>
<keyword evidence="1" id="KW-0812">Transmembrane</keyword>
<evidence type="ECO:0000256" key="1">
    <source>
        <dbReference type="SAM" id="Phobius"/>
    </source>
</evidence>
<dbReference type="InterPro" id="IPR006976">
    <property type="entry name" value="VanZ-like"/>
</dbReference>
<evidence type="ECO:0000313" key="3">
    <source>
        <dbReference type="EMBL" id="RPE72391.1"/>
    </source>
</evidence>
<feature type="transmembrane region" description="Helical" evidence="1">
    <location>
        <begin position="238"/>
        <end position="260"/>
    </location>
</feature>
<dbReference type="OrthoDB" id="9780818at2"/>
<feature type="transmembrane region" description="Helical" evidence="1">
    <location>
        <begin position="77"/>
        <end position="99"/>
    </location>
</feature>
<reference evidence="3 4" key="1">
    <citation type="submission" date="2018-11" db="EMBL/GenBank/DDBJ databases">
        <title>Genomic Encyclopedia of Type Strains, Phase IV (KMG-IV): sequencing the most valuable type-strain genomes for metagenomic binning, comparative biology and taxonomic classification.</title>
        <authorList>
            <person name="Goeker M."/>
        </authorList>
    </citation>
    <scope>NUCLEOTIDE SEQUENCE [LARGE SCALE GENOMIC DNA]</scope>
    <source>
        <strain evidence="3 4">DSM 101684</strain>
    </source>
</reference>
<feature type="transmembrane region" description="Helical" evidence="1">
    <location>
        <begin position="213"/>
        <end position="231"/>
    </location>
</feature>
<proteinExistence type="predicted"/>
<organism evidence="3 4">
    <name type="scientific">Tibeticola sediminis</name>
    <dbReference type="NCBI Taxonomy" id="1917811"/>
    <lineage>
        <taxon>Bacteria</taxon>
        <taxon>Pseudomonadati</taxon>
        <taxon>Pseudomonadota</taxon>
        <taxon>Betaproteobacteria</taxon>
        <taxon>Burkholderiales</taxon>
        <taxon>Comamonadaceae</taxon>
        <taxon>Tibeticola</taxon>
    </lineage>
</organism>
<keyword evidence="1" id="KW-0472">Membrane</keyword>
<feature type="transmembrane region" description="Helical" evidence="1">
    <location>
        <begin position="334"/>
        <end position="354"/>
    </location>
</feature>
<evidence type="ECO:0000259" key="2">
    <source>
        <dbReference type="Pfam" id="PF04892"/>
    </source>
</evidence>
<dbReference type="PANTHER" id="PTHR28008:SF1">
    <property type="entry name" value="DOMAIN PROTEIN, PUTATIVE (AFU_ORTHOLOGUE AFUA_3G10980)-RELATED"/>
    <property type="match status" value="1"/>
</dbReference>
<feature type="transmembrane region" description="Helical" evidence="1">
    <location>
        <begin position="111"/>
        <end position="131"/>
    </location>
</feature>
<evidence type="ECO:0000313" key="4">
    <source>
        <dbReference type="Proteomes" id="UP000272193"/>
    </source>
</evidence>
<gene>
    <name evidence="3" type="ORF">EDC62_0079</name>
</gene>
<dbReference type="AlphaFoldDB" id="A0A3N4UXR0"/>
<protein>
    <submittedName>
        <fullName evidence="3">VanZ like protein</fullName>
    </submittedName>
</protein>
<dbReference type="Pfam" id="PF04892">
    <property type="entry name" value="VanZ"/>
    <property type="match status" value="1"/>
</dbReference>
<accession>A0A3N4UXR0</accession>
<sequence>MRKSATVPLALLYAALIVYASLYPFEGWRAVGIAPWSFFLTPLPRYWTAFDVLTNFAGYAPLGFLLGLALRERRSSLWMLGGAAGIAAVLSFTLEALQTYIPQRVPSNLDWLLNVAGALAGAGLAWVLARLGGLRRWQRIRARWAVEEVRAGWILLALWPVGLLFPSAVPFGLGQVFERLELATVRWLTGTPLLEWLPLRETELEPLLPSAEMATVVFALLAPSLLACLVVRRPLDRWLLAWFSLLVGTGVTALSAALSYGPQHAWAWLTPPVLAGMLAAAGLIVILVLLPRRAAAGVLLLALAWELSLINRAPLDPYLAQTLQTWEQGRFVRFHGLAQWVGWLWPYAVLAYVLTDLARRDPPMTREVG</sequence>
<dbReference type="EMBL" id="RKQL01000001">
    <property type="protein sequence ID" value="RPE72391.1"/>
    <property type="molecule type" value="Genomic_DNA"/>
</dbReference>
<feature type="transmembrane region" description="Helical" evidence="1">
    <location>
        <begin position="297"/>
        <end position="314"/>
    </location>
</feature>
<name>A0A3N4UXR0_9BURK</name>
<feature type="transmembrane region" description="Helical" evidence="1">
    <location>
        <begin position="44"/>
        <end position="70"/>
    </location>
</feature>
<dbReference type="RefSeq" id="WP_124219234.1">
    <property type="nucleotide sequence ID" value="NZ_RKQL01000001.1"/>
</dbReference>
<dbReference type="PANTHER" id="PTHR28008">
    <property type="entry name" value="DOMAIN PROTEIN, PUTATIVE (AFU_ORTHOLOGUE AFUA_3G10980)-RELATED"/>
    <property type="match status" value="1"/>
</dbReference>
<keyword evidence="1" id="KW-1133">Transmembrane helix</keyword>
<dbReference type="NCBIfam" id="NF037970">
    <property type="entry name" value="vanZ_1"/>
    <property type="match status" value="1"/>
</dbReference>
<dbReference type="Proteomes" id="UP000272193">
    <property type="component" value="Unassembled WGS sequence"/>
</dbReference>
<keyword evidence="4" id="KW-1185">Reference proteome</keyword>
<feature type="domain" description="VanZ-like" evidence="2">
    <location>
        <begin position="20"/>
        <end position="128"/>
    </location>
</feature>
<feature type="transmembrane region" description="Helical" evidence="1">
    <location>
        <begin position="152"/>
        <end position="173"/>
    </location>
</feature>